<dbReference type="PANTHER" id="PTHR39163">
    <property type="entry name" value="FERREDOXIN"/>
    <property type="match status" value="1"/>
</dbReference>
<evidence type="ECO:0000313" key="10">
    <source>
        <dbReference type="EMBL" id="MCC5447173.1"/>
    </source>
</evidence>
<reference evidence="10" key="2">
    <citation type="submission" date="2017-05" db="EMBL/GenBank/DDBJ databases">
        <authorList>
            <person name="Munson-Mcgee J.H."/>
        </authorList>
    </citation>
    <scope>NUCLEOTIDE SEQUENCE</scope>
    <source>
        <strain evidence="10">SCGC AB-777_F03</strain>
    </source>
</reference>
<dbReference type="InterPro" id="IPR052395">
    <property type="entry name" value="ET_Ferredoxin"/>
</dbReference>
<evidence type="ECO:0000256" key="4">
    <source>
        <dbReference type="ARBA" id="ARBA00022723"/>
    </source>
</evidence>
<comment type="caution">
    <text evidence="10">The sequence shown here is derived from an EMBL/GenBank/DDBJ whole genome shotgun (WGS) entry which is preliminary data.</text>
</comment>
<evidence type="ECO:0000256" key="5">
    <source>
        <dbReference type="ARBA" id="ARBA00022982"/>
    </source>
</evidence>
<gene>
    <name evidence="10" type="ORF">DDW03_002020</name>
</gene>
<organism evidence="10 11">
    <name type="scientific">Nanobsidianus stetteri</name>
    <dbReference type="NCBI Taxonomy" id="1294122"/>
    <lineage>
        <taxon>Archaea</taxon>
        <taxon>Nanobdellota</taxon>
        <taxon>Candidatus Nanoarchaeia</taxon>
        <taxon>Nanoarchaeales</taxon>
        <taxon>Nanopusillaceae</taxon>
        <taxon>Candidatus Nanobsidianus</taxon>
    </lineage>
</organism>
<evidence type="ECO:0000256" key="1">
    <source>
        <dbReference type="ARBA" id="ARBA00001966"/>
    </source>
</evidence>
<keyword evidence="7 8" id="KW-0411">Iron-sulfur</keyword>
<dbReference type="SUPFAM" id="SSF54862">
    <property type="entry name" value="4Fe-4S ferredoxins"/>
    <property type="match status" value="1"/>
</dbReference>
<reference evidence="10" key="3">
    <citation type="submission" date="2021-11" db="EMBL/GenBank/DDBJ databases">
        <authorList>
            <person name="Munson-Mcgee J."/>
            <person name="Field E."/>
            <person name="Bateson M."/>
            <person name="Rooney C."/>
            <person name="Stepanauskas R."/>
            <person name="Young M."/>
        </authorList>
    </citation>
    <scope>NUCLEOTIDE SEQUENCE</scope>
    <source>
        <strain evidence="10">SCGC AB-777_F03</strain>
    </source>
</reference>
<feature type="domain" description="4Fe-4S ferredoxin-type" evidence="9">
    <location>
        <begin position="3"/>
        <end position="31"/>
    </location>
</feature>
<dbReference type="PROSITE" id="PS51379">
    <property type="entry name" value="4FE4S_FER_2"/>
    <property type="match status" value="1"/>
</dbReference>
<dbReference type="GO" id="GO:0005506">
    <property type="term" value="F:iron ion binding"/>
    <property type="evidence" value="ECO:0007669"/>
    <property type="project" value="UniProtKB-UniRule"/>
</dbReference>
<dbReference type="GO" id="GO:0009055">
    <property type="term" value="F:electron transfer activity"/>
    <property type="evidence" value="ECO:0007669"/>
    <property type="project" value="UniProtKB-UniRule"/>
</dbReference>
<dbReference type="AlphaFoldDB" id="A0AAE3EET0"/>
<sequence>MKIKTWINKDTCIGCGTCIAIAPEIYEFDSDGKSKAKIEIIEDPNLIEKAKDAEVACPTHSVKVEEIND</sequence>
<protein>
    <recommendedName>
        <fullName evidence="8">Ferredoxin</fullName>
    </recommendedName>
</protein>
<evidence type="ECO:0000313" key="11">
    <source>
        <dbReference type="Proteomes" id="UP000245509"/>
    </source>
</evidence>
<evidence type="ECO:0000259" key="9">
    <source>
        <dbReference type="PROSITE" id="PS51379"/>
    </source>
</evidence>
<dbReference type="InterPro" id="IPR001080">
    <property type="entry name" value="3Fe4S_ferredoxin"/>
</dbReference>
<evidence type="ECO:0000256" key="7">
    <source>
        <dbReference type="ARBA" id="ARBA00023014"/>
    </source>
</evidence>
<evidence type="ECO:0000256" key="2">
    <source>
        <dbReference type="ARBA" id="ARBA00022448"/>
    </source>
</evidence>
<evidence type="ECO:0000256" key="8">
    <source>
        <dbReference type="RuleBase" id="RU368020"/>
    </source>
</evidence>
<reference evidence="10" key="1">
    <citation type="journal article" date="2015" name="Appl. Environ. Microbiol.">
        <title>Nanoarchaeota, Their Sulfolobales Host, and Nanoarchaeota Virus Distribution across Yellowstone National Park Hot Springs.</title>
        <authorList>
            <person name="Munson-McGee J.H."/>
            <person name="Field E.K."/>
            <person name="Bateson M."/>
            <person name="Rooney C."/>
            <person name="Stepanauskas R."/>
            <person name="Young M.J."/>
        </authorList>
    </citation>
    <scope>NUCLEOTIDE SEQUENCE</scope>
    <source>
        <strain evidence="10">SCGC AB-777_F03</strain>
    </source>
</reference>
<dbReference type="PRINTS" id="PR00352">
    <property type="entry name" value="3FE4SFRDOXIN"/>
</dbReference>
<comment type="cofactor">
    <cofactor evidence="1">
        <name>[4Fe-4S] cluster</name>
        <dbReference type="ChEBI" id="CHEBI:49883"/>
    </cofactor>
</comment>
<keyword evidence="2 8" id="KW-0813">Transport</keyword>
<dbReference type="GO" id="GO:0051539">
    <property type="term" value="F:4 iron, 4 sulfur cluster binding"/>
    <property type="evidence" value="ECO:0007669"/>
    <property type="project" value="UniProtKB-KW"/>
</dbReference>
<dbReference type="PANTHER" id="PTHR39163:SF1">
    <property type="entry name" value="FERREDOXIN"/>
    <property type="match status" value="1"/>
</dbReference>
<dbReference type="RefSeq" id="WP_228615398.1">
    <property type="nucleotide sequence ID" value="NZ_QEFP02000013.1"/>
</dbReference>
<comment type="function">
    <text evidence="8">Ferredoxins are iron-sulfur proteins that transfer electrons in a wide variety of metabolic reactions.</text>
</comment>
<name>A0AAE3EET0_NANST</name>
<keyword evidence="4 8" id="KW-0479">Metal-binding</keyword>
<dbReference type="Gene3D" id="3.30.70.20">
    <property type="match status" value="1"/>
</dbReference>
<dbReference type="InterPro" id="IPR017896">
    <property type="entry name" value="4Fe4S_Fe-S-bd"/>
</dbReference>
<keyword evidence="6 8" id="KW-0408">Iron</keyword>
<evidence type="ECO:0000256" key="6">
    <source>
        <dbReference type="ARBA" id="ARBA00023004"/>
    </source>
</evidence>
<accession>A0AAE3EET0</accession>
<keyword evidence="3" id="KW-0004">4Fe-4S</keyword>
<keyword evidence="5 8" id="KW-0249">Electron transport</keyword>
<dbReference type="Pfam" id="PF13370">
    <property type="entry name" value="Fer4_13"/>
    <property type="match status" value="1"/>
</dbReference>
<evidence type="ECO:0000256" key="3">
    <source>
        <dbReference type="ARBA" id="ARBA00022485"/>
    </source>
</evidence>
<dbReference type="Proteomes" id="UP000245509">
    <property type="component" value="Unassembled WGS sequence"/>
</dbReference>
<dbReference type="EMBL" id="QEFP02000013">
    <property type="protein sequence ID" value="MCC5447173.1"/>
    <property type="molecule type" value="Genomic_DNA"/>
</dbReference>
<proteinExistence type="predicted"/>